<protein>
    <submittedName>
        <fullName evidence="1">Uncharacterized protein</fullName>
    </submittedName>
</protein>
<dbReference type="Proteomes" id="UP000747542">
    <property type="component" value="Unassembled WGS sequence"/>
</dbReference>
<comment type="caution">
    <text evidence="1">The sequence shown here is derived from an EMBL/GenBank/DDBJ whole genome shotgun (WGS) entry which is preliminary data.</text>
</comment>
<keyword evidence="2" id="KW-1185">Reference proteome</keyword>
<feature type="non-terminal residue" evidence="1">
    <location>
        <position position="1"/>
    </location>
</feature>
<evidence type="ECO:0000313" key="1">
    <source>
        <dbReference type="EMBL" id="KAG7172664.1"/>
    </source>
</evidence>
<evidence type="ECO:0000313" key="2">
    <source>
        <dbReference type="Proteomes" id="UP000747542"/>
    </source>
</evidence>
<accession>A0A8J5T3V1</accession>
<name>A0A8J5T3V1_HOMAM</name>
<gene>
    <name evidence="1" type="ORF">Hamer_G006883</name>
</gene>
<proteinExistence type="predicted"/>
<dbReference type="EMBL" id="JAHLQT010010484">
    <property type="protein sequence ID" value="KAG7172664.1"/>
    <property type="molecule type" value="Genomic_DNA"/>
</dbReference>
<dbReference type="AlphaFoldDB" id="A0A8J5T3V1"/>
<reference evidence="1" key="1">
    <citation type="journal article" date="2021" name="Sci. Adv.">
        <title>The American lobster genome reveals insights on longevity, neural, and immune adaptations.</title>
        <authorList>
            <person name="Polinski J.M."/>
            <person name="Zimin A.V."/>
            <person name="Clark K.F."/>
            <person name="Kohn A.B."/>
            <person name="Sadowski N."/>
            <person name="Timp W."/>
            <person name="Ptitsyn A."/>
            <person name="Khanna P."/>
            <person name="Romanova D.Y."/>
            <person name="Williams P."/>
            <person name="Greenwood S.J."/>
            <person name="Moroz L.L."/>
            <person name="Walt D.R."/>
            <person name="Bodnar A.G."/>
        </authorList>
    </citation>
    <scope>NUCLEOTIDE SEQUENCE</scope>
    <source>
        <strain evidence="1">GMGI-L3</strain>
    </source>
</reference>
<sequence length="96" mass="9822">MTVLVVPPLTFSTSVLTPAAVWALEAWGTEALPGILAARFPKTVSDIVVTWGAGKGTSVSHKAQGTMALSSHGVTGGTMLALTHADAVHPIESSWA</sequence>
<organism evidence="1 2">
    <name type="scientific">Homarus americanus</name>
    <name type="common">American lobster</name>
    <dbReference type="NCBI Taxonomy" id="6706"/>
    <lineage>
        <taxon>Eukaryota</taxon>
        <taxon>Metazoa</taxon>
        <taxon>Ecdysozoa</taxon>
        <taxon>Arthropoda</taxon>
        <taxon>Crustacea</taxon>
        <taxon>Multicrustacea</taxon>
        <taxon>Malacostraca</taxon>
        <taxon>Eumalacostraca</taxon>
        <taxon>Eucarida</taxon>
        <taxon>Decapoda</taxon>
        <taxon>Pleocyemata</taxon>
        <taxon>Astacidea</taxon>
        <taxon>Nephropoidea</taxon>
        <taxon>Nephropidae</taxon>
        <taxon>Homarus</taxon>
    </lineage>
</organism>